<proteinExistence type="predicted"/>
<dbReference type="Pfam" id="PF14026">
    <property type="entry name" value="SCO4226-like"/>
    <property type="match status" value="2"/>
</dbReference>
<evidence type="ECO:0000256" key="1">
    <source>
        <dbReference type="SAM" id="SignalP"/>
    </source>
</evidence>
<protein>
    <submittedName>
        <fullName evidence="2">DUF4242 domain-containing protein</fullName>
    </submittedName>
</protein>
<sequence>MKTVNLLLIALSLLSFSCHKDAKSVDSTKKKYLFLDVHNLEPGKVTFEAVMEAHKKDLATQGKYGVNFVKFWVDEAAGKVYCLSESPDSASVYKTHQDAHGLVPARVQPVSTGHESAMGANPTLFLDIHELGPGNVTAKAVAEAHAKDLAVQGKYNVNFINYWVDEKTGTVMCLSEAKDANSVINTHKEAHGLIPVEVHPVKQGQ</sequence>
<reference evidence="2 3" key="1">
    <citation type="submission" date="2018-11" db="EMBL/GenBank/DDBJ databases">
        <authorList>
            <person name="Zhou Z."/>
            <person name="Wang G."/>
        </authorList>
    </citation>
    <scope>NUCLEOTIDE SEQUENCE [LARGE SCALE GENOMIC DNA]</scope>
    <source>
        <strain evidence="2 3">KCTC52004</strain>
    </source>
</reference>
<organism evidence="2 3">
    <name type="scientific">Larkinella rosea</name>
    <dbReference type="NCBI Taxonomy" id="2025312"/>
    <lineage>
        <taxon>Bacteria</taxon>
        <taxon>Pseudomonadati</taxon>
        <taxon>Bacteroidota</taxon>
        <taxon>Cytophagia</taxon>
        <taxon>Cytophagales</taxon>
        <taxon>Spirosomataceae</taxon>
        <taxon>Larkinella</taxon>
    </lineage>
</organism>
<dbReference type="RefSeq" id="WP_124877691.1">
    <property type="nucleotide sequence ID" value="NZ_RQJO01000010.1"/>
</dbReference>
<keyword evidence="3" id="KW-1185">Reference proteome</keyword>
<accession>A0A3P1BJB4</accession>
<dbReference type="InterPro" id="IPR042557">
    <property type="entry name" value="SCO4226"/>
</dbReference>
<evidence type="ECO:0000313" key="2">
    <source>
        <dbReference type="EMBL" id="RRB01229.1"/>
    </source>
</evidence>
<dbReference type="PROSITE" id="PS51257">
    <property type="entry name" value="PROKAR_LIPOPROTEIN"/>
    <property type="match status" value="1"/>
</dbReference>
<evidence type="ECO:0000313" key="3">
    <source>
        <dbReference type="Proteomes" id="UP000271925"/>
    </source>
</evidence>
<feature type="chain" id="PRO_5018190163" evidence="1">
    <location>
        <begin position="21"/>
        <end position="205"/>
    </location>
</feature>
<dbReference type="AlphaFoldDB" id="A0A3P1BJB4"/>
<dbReference type="Proteomes" id="UP000271925">
    <property type="component" value="Unassembled WGS sequence"/>
</dbReference>
<keyword evidence="1" id="KW-0732">Signal</keyword>
<dbReference type="InterPro" id="IPR025336">
    <property type="entry name" value="SCO4226-like"/>
</dbReference>
<comment type="caution">
    <text evidence="2">The sequence shown here is derived from an EMBL/GenBank/DDBJ whole genome shotgun (WGS) entry which is preliminary data.</text>
</comment>
<name>A0A3P1BJB4_9BACT</name>
<dbReference type="OrthoDB" id="135231at2"/>
<dbReference type="EMBL" id="RQJO01000010">
    <property type="protein sequence ID" value="RRB01229.1"/>
    <property type="molecule type" value="Genomic_DNA"/>
</dbReference>
<dbReference type="Gene3D" id="3.30.70.3090">
    <property type="entry name" value="ORF SCO4226, nickel-binding ferredoxin-like monomer"/>
    <property type="match status" value="2"/>
</dbReference>
<gene>
    <name evidence="2" type="ORF">EHT25_23955</name>
</gene>
<feature type="signal peptide" evidence="1">
    <location>
        <begin position="1"/>
        <end position="20"/>
    </location>
</feature>